<dbReference type="EMBL" id="FZPH01000001">
    <property type="protein sequence ID" value="SNS69939.1"/>
    <property type="molecule type" value="Genomic_DNA"/>
</dbReference>
<feature type="transmembrane region" description="Helical" evidence="1">
    <location>
        <begin position="80"/>
        <end position="98"/>
    </location>
</feature>
<organism evidence="2 3">
    <name type="scientific">Asanoa hainanensis</name>
    <dbReference type="NCBI Taxonomy" id="560556"/>
    <lineage>
        <taxon>Bacteria</taxon>
        <taxon>Bacillati</taxon>
        <taxon>Actinomycetota</taxon>
        <taxon>Actinomycetes</taxon>
        <taxon>Micromonosporales</taxon>
        <taxon>Micromonosporaceae</taxon>
        <taxon>Asanoa</taxon>
    </lineage>
</organism>
<reference evidence="2 3" key="1">
    <citation type="submission" date="2017-06" db="EMBL/GenBank/DDBJ databases">
        <authorList>
            <person name="Kim H.J."/>
            <person name="Triplett B.A."/>
        </authorList>
    </citation>
    <scope>NUCLEOTIDE SEQUENCE [LARGE SCALE GENOMIC DNA]</scope>
    <source>
        <strain evidence="2 3">CGMCC 4.5593</strain>
    </source>
</reference>
<keyword evidence="1" id="KW-1133">Transmembrane helix</keyword>
<evidence type="ECO:0000256" key="1">
    <source>
        <dbReference type="SAM" id="Phobius"/>
    </source>
</evidence>
<feature type="transmembrane region" description="Helical" evidence="1">
    <location>
        <begin position="56"/>
        <end position="73"/>
    </location>
</feature>
<protein>
    <submittedName>
        <fullName evidence="2">Uncharacterized protein</fullName>
    </submittedName>
</protein>
<feature type="transmembrane region" description="Helical" evidence="1">
    <location>
        <begin position="424"/>
        <end position="442"/>
    </location>
</feature>
<feature type="transmembrane region" description="Helical" evidence="1">
    <location>
        <begin position="104"/>
        <end position="123"/>
    </location>
</feature>
<feature type="transmembrane region" description="Helical" evidence="1">
    <location>
        <begin position="354"/>
        <end position="376"/>
    </location>
</feature>
<gene>
    <name evidence="2" type="ORF">SAMN05421812_101463</name>
</gene>
<feature type="transmembrane region" description="Helical" evidence="1">
    <location>
        <begin position="301"/>
        <end position="334"/>
    </location>
</feature>
<name>A0A239GL80_9ACTN</name>
<evidence type="ECO:0000313" key="2">
    <source>
        <dbReference type="EMBL" id="SNS69939.1"/>
    </source>
</evidence>
<sequence length="463" mass="49255">MNSSPWWNRFGIDQPEPPRGCWEDESTAKLRTTDIFCADHDRLLALNLEKPSAARWVWLTLAALAVFGAFLVAGLSDNHLPVFLVATGLGTLALGLPLRRYTSTWPAVLAYWIGGTLTMAVLAEAPTGAHQVARLVLLALTLLVSGWFLYLKAGVHDQTATTRAVVLPVTLGNAALLACAFVAVNPMTWFPEVGAATLTALVLVGLAGWLLAAVVVLIVGFVDGFPTSVRPVEPLLNRRRPPRRRRASSNIVDQISSTLDLALKFVGYVLGMSGILAVNGVWFVLVVTARRIRITVIHAALRALAAAFAAATALGVTIRAIIAPVSLLTLGGWLALVFARQTRDYLVTDAPAALGWSLATAVGANAVLFAAWALLVTGGDRDRAEPLRSAAESAKIVVSYWLLLQVVGGWLVGLPALLGYGNVRVGWFTYGCSAVLVGAFALNQIQRARAAADEHAVEPGTSH</sequence>
<feature type="transmembrane region" description="Helical" evidence="1">
    <location>
        <begin position="135"/>
        <end position="153"/>
    </location>
</feature>
<proteinExistence type="predicted"/>
<keyword evidence="3" id="KW-1185">Reference proteome</keyword>
<keyword evidence="1" id="KW-0472">Membrane</keyword>
<evidence type="ECO:0000313" key="3">
    <source>
        <dbReference type="Proteomes" id="UP000198362"/>
    </source>
</evidence>
<dbReference type="AlphaFoldDB" id="A0A239GL80"/>
<feature type="transmembrane region" description="Helical" evidence="1">
    <location>
        <begin position="397"/>
        <end position="418"/>
    </location>
</feature>
<dbReference type="RefSeq" id="WP_089244084.1">
    <property type="nucleotide sequence ID" value="NZ_FZPH01000001.1"/>
</dbReference>
<dbReference type="Proteomes" id="UP000198362">
    <property type="component" value="Unassembled WGS sequence"/>
</dbReference>
<feature type="transmembrane region" description="Helical" evidence="1">
    <location>
        <begin position="196"/>
        <end position="222"/>
    </location>
</feature>
<keyword evidence="1" id="KW-0812">Transmembrane</keyword>
<feature type="transmembrane region" description="Helical" evidence="1">
    <location>
        <begin position="265"/>
        <end position="289"/>
    </location>
</feature>
<feature type="transmembrane region" description="Helical" evidence="1">
    <location>
        <begin position="165"/>
        <end position="184"/>
    </location>
</feature>
<accession>A0A239GL80</accession>